<evidence type="ECO:0000313" key="4">
    <source>
        <dbReference type="EMBL" id="CAF2136355.1"/>
    </source>
</evidence>
<dbReference type="Proteomes" id="UP000663856">
    <property type="component" value="Unassembled WGS sequence"/>
</dbReference>
<sequence>MNKIYPEDVLNPGELPNTTDVPQFDEVPPKQLPKPLSDFKQYVDSKFCYFSKPIDQAELISTEPKIAYQCRMKILVEKRSVHTDVAPHPWHTETVLGSSSLGRFFESTERSGEAIGNIWSDYQVNIPDGEKFHRTLTLTNSIYHTRCSNCRAKRYVPCTSCTKGLTYDKQICYNCKGAGQLICKRCKGLGGFRHTPKLTVKWSTRSSTFFYQNSFLHKKRIRKGQRTAFWSTRRVPWSKSSSIEDCVQSINEEVPDIPLQTYIVRDYTEKHLNPMRNKNNAMRRFECFIERMGFEEVHYTMGENYSNKRDSKLEHTFRFCQYPGPKGQNSIYENDYPLNCCGCFGEKVACYSSCCTIL</sequence>
<dbReference type="EMBL" id="CAJNRF010011980">
    <property type="protein sequence ID" value="CAF2136355.1"/>
    <property type="molecule type" value="Genomic_DNA"/>
</dbReference>
<feature type="region of interest" description="Disordered" evidence="1">
    <location>
        <begin position="1"/>
        <end position="26"/>
    </location>
</feature>
<dbReference type="EMBL" id="CAJOBG010003035">
    <property type="protein sequence ID" value="CAF4042321.1"/>
    <property type="molecule type" value="Genomic_DNA"/>
</dbReference>
<dbReference type="EMBL" id="CAJOBF010004695">
    <property type="protein sequence ID" value="CAF4149221.1"/>
    <property type="molecule type" value="Genomic_DNA"/>
</dbReference>
<dbReference type="Proteomes" id="UP000663842">
    <property type="component" value="Unassembled WGS sequence"/>
</dbReference>
<reference evidence="2" key="1">
    <citation type="submission" date="2021-02" db="EMBL/GenBank/DDBJ databases">
        <authorList>
            <person name="Nowell W R."/>
        </authorList>
    </citation>
    <scope>NUCLEOTIDE SEQUENCE</scope>
</reference>
<gene>
    <name evidence="2" type="ORF">KQP761_LOCUS26981</name>
    <name evidence="5" type="ORF">OVN521_LOCUS17466</name>
    <name evidence="6" type="ORF">UXM345_LOCUS25023</name>
    <name evidence="4" type="ORF">WKI299_LOCUS27401</name>
    <name evidence="3" type="ORF">XDN619_LOCUS10621</name>
</gene>
<evidence type="ECO:0000256" key="1">
    <source>
        <dbReference type="SAM" id="MobiDB-lite"/>
    </source>
</evidence>
<dbReference type="Proteomes" id="UP000663866">
    <property type="component" value="Unassembled WGS sequence"/>
</dbReference>
<evidence type="ECO:0000313" key="6">
    <source>
        <dbReference type="EMBL" id="CAF4149221.1"/>
    </source>
</evidence>
<accession>A0A816DL81</accession>
<protein>
    <submittedName>
        <fullName evidence="2">Uncharacterized protein</fullName>
    </submittedName>
</protein>
<proteinExistence type="predicted"/>
<dbReference type="AlphaFoldDB" id="A0A816DL81"/>
<comment type="caution">
    <text evidence="2">The sequence shown here is derived from an EMBL/GenBank/DDBJ whole genome shotgun (WGS) entry which is preliminary data.</text>
</comment>
<dbReference type="EMBL" id="CAJNRG010003879">
    <property type="protein sequence ID" value="CAF2061381.1"/>
    <property type="molecule type" value="Genomic_DNA"/>
</dbReference>
<dbReference type="Proteomes" id="UP000663887">
    <property type="component" value="Unassembled WGS sequence"/>
</dbReference>
<name>A0A816DL81_9BILA</name>
<organism evidence="2 7">
    <name type="scientific">Rotaria magnacalcarata</name>
    <dbReference type="NCBI Taxonomy" id="392030"/>
    <lineage>
        <taxon>Eukaryota</taxon>
        <taxon>Metazoa</taxon>
        <taxon>Spiralia</taxon>
        <taxon>Gnathifera</taxon>
        <taxon>Rotifera</taxon>
        <taxon>Eurotatoria</taxon>
        <taxon>Bdelloidea</taxon>
        <taxon>Philodinida</taxon>
        <taxon>Philodinidae</taxon>
        <taxon>Rotaria</taxon>
    </lineage>
</organism>
<dbReference type="Proteomes" id="UP000663834">
    <property type="component" value="Unassembled WGS sequence"/>
</dbReference>
<evidence type="ECO:0000313" key="8">
    <source>
        <dbReference type="Proteomes" id="UP000663866"/>
    </source>
</evidence>
<evidence type="ECO:0000313" key="5">
    <source>
        <dbReference type="EMBL" id="CAF4042321.1"/>
    </source>
</evidence>
<dbReference type="OrthoDB" id="3355217at2759"/>
<evidence type="ECO:0000313" key="7">
    <source>
        <dbReference type="Proteomes" id="UP000663834"/>
    </source>
</evidence>
<evidence type="ECO:0000313" key="2">
    <source>
        <dbReference type="EMBL" id="CAF1635456.1"/>
    </source>
</evidence>
<dbReference type="EMBL" id="CAJNOW010014822">
    <property type="protein sequence ID" value="CAF1635456.1"/>
    <property type="molecule type" value="Genomic_DNA"/>
</dbReference>
<keyword evidence="8" id="KW-1185">Reference proteome</keyword>
<evidence type="ECO:0000313" key="3">
    <source>
        <dbReference type="EMBL" id="CAF2061381.1"/>
    </source>
</evidence>